<proteinExistence type="predicted"/>
<dbReference type="InterPro" id="IPR051043">
    <property type="entry name" value="Sulfatase_Mod_Factor_Kinase"/>
</dbReference>
<reference evidence="2 3" key="1">
    <citation type="submission" date="2014-09" db="EMBL/GenBank/DDBJ databases">
        <title>Sporocytophaga myxococcoides PG-01 genome sequencing.</title>
        <authorList>
            <person name="Liu L."/>
            <person name="Gao P.J."/>
            <person name="Chen G.J."/>
            <person name="Wang L.S."/>
        </authorList>
    </citation>
    <scope>NUCLEOTIDE SEQUENCE [LARGE SCALE GENOMIC DNA]</scope>
    <source>
        <strain evidence="2 3">PG-01</strain>
    </source>
</reference>
<dbReference type="STRING" id="153721.MYP_2515"/>
<dbReference type="PANTHER" id="PTHR23150:SF36">
    <property type="entry name" value="HERCYNINE OXYGENASE"/>
    <property type="match status" value="1"/>
</dbReference>
<dbReference type="PANTHER" id="PTHR23150">
    <property type="entry name" value="SULFATASE MODIFYING FACTOR 1, 2"/>
    <property type="match status" value="1"/>
</dbReference>
<dbReference type="InterPro" id="IPR042095">
    <property type="entry name" value="SUMF_sf"/>
</dbReference>
<gene>
    <name evidence="2" type="ORF">MYP_2515</name>
</gene>
<name>A0A098LEF7_9BACT</name>
<dbReference type="eggNOG" id="COG1262">
    <property type="taxonomic scope" value="Bacteria"/>
</dbReference>
<evidence type="ECO:0000313" key="3">
    <source>
        <dbReference type="Proteomes" id="UP000030185"/>
    </source>
</evidence>
<dbReference type="AlphaFoldDB" id="A0A098LEF7"/>
<sequence length="368" mass="43456">MGYADNYKEYNPSFAYFFNSYYESLGNRVFRGDRGNMTRPSVEEIYQYRNVVDEAIIMLLDSIPFPSGELSKLITIGINHEQQHQELLLTDIKYILGHNPLYPPLFPQKQIPLSSGNGHKSVEEYLEVEEGLYEIGTSDTDYFSYDNERAKHKVYLHPFRFLNRLVTNGEYLAFIEDKGYQNFNFWLSEGWDWIKQSQIESPLYWHKIDNNWFYYTLTEGLTKIDKNSPVTHISFYEAEAYAKWKNKRLLTEQEWESACLLYTPNPSSNNNFMESQAFEPKPRESENSLQLFGDCWEWTNSAYLPYPYYQKEPGALGEYNGKFMINQMVLRGGSCATPLSHIRPTYRNFFQTEKRWQYTGIRLADYIS</sequence>
<comment type="caution">
    <text evidence="2">The sequence shown here is derived from an EMBL/GenBank/DDBJ whole genome shotgun (WGS) entry which is preliminary data.</text>
</comment>
<organism evidence="2 3">
    <name type="scientific">Sporocytophaga myxococcoides</name>
    <dbReference type="NCBI Taxonomy" id="153721"/>
    <lineage>
        <taxon>Bacteria</taxon>
        <taxon>Pseudomonadati</taxon>
        <taxon>Bacteroidota</taxon>
        <taxon>Cytophagia</taxon>
        <taxon>Cytophagales</taxon>
        <taxon>Cytophagaceae</taxon>
        <taxon>Sporocytophaga</taxon>
    </lineage>
</organism>
<dbReference type="Pfam" id="PF03781">
    <property type="entry name" value="FGE-sulfatase"/>
    <property type="match status" value="1"/>
</dbReference>
<dbReference type="NCBIfam" id="TIGR03440">
    <property type="entry name" value="egtB_TIGR03440"/>
    <property type="match status" value="1"/>
</dbReference>
<dbReference type="InterPro" id="IPR005532">
    <property type="entry name" value="SUMF_dom"/>
</dbReference>
<accession>A0A098LEF7</accession>
<dbReference type="EMBL" id="BBLT01000004">
    <property type="protein sequence ID" value="GAL85286.1"/>
    <property type="molecule type" value="Genomic_DNA"/>
</dbReference>
<keyword evidence="3" id="KW-1185">Reference proteome</keyword>
<feature type="domain" description="Sulfatase-modifying factor enzyme-like" evidence="1">
    <location>
        <begin position="122"/>
        <end position="364"/>
    </location>
</feature>
<evidence type="ECO:0000259" key="1">
    <source>
        <dbReference type="Pfam" id="PF03781"/>
    </source>
</evidence>
<evidence type="ECO:0000313" key="2">
    <source>
        <dbReference type="EMBL" id="GAL85286.1"/>
    </source>
</evidence>
<dbReference type="InterPro" id="IPR016187">
    <property type="entry name" value="CTDL_fold"/>
</dbReference>
<dbReference type="InterPro" id="IPR017806">
    <property type="entry name" value="EgtB"/>
</dbReference>
<dbReference type="SUPFAM" id="SSF56436">
    <property type="entry name" value="C-type lectin-like"/>
    <property type="match status" value="1"/>
</dbReference>
<dbReference type="GO" id="GO:0052699">
    <property type="term" value="P:ergothioneine biosynthetic process"/>
    <property type="evidence" value="ECO:0007669"/>
    <property type="project" value="InterPro"/>
</dbReference>
<dbReference type="Gene3D" id="3.90.1580.10">
    <property type="entry name" value="paralog of FGE (formylglycine-generating enzyme)"/>
    <property type="match status" value="1"/>
</dbReference>
<protein>
    <recommendedName>
        <fullName evidence="1">Sulfatase-modifying factor enzyme-like domain-containing protein</fullName>
    </recommendedName>
</protein>
<dbReference type="Proteomes" id="UP000030185">
    <property type="component" value="Unassembled WGS sequence"/>
</dbReference>